<feature type="compositionally biased region" description="Low complexity" evidence="1">
    <location>
        <begin position="10"/>
        <end position="23"/>
    </location>
</feature>
<feature type="region of interest" description="Disordered" evidence="1">
    <location>
        <begin position="162"/>
        <end position="181"/>
    </location>
</feature>
<comment type="caution">
    <text evidence="2">The sequence shown here is derived from an EMBL/GenBank/DDBJ whole genome shotgun (WGS) entry which is preliminary data.</text>
</comment>
<feature type="compositionally biased region" description="Basic and acidic residues" evidence="1">
    <location>
        <begin position="162"/>
        <end position="173"/>
    </location>
</feature>
<evidence type="ECO:0000256" key="1">
    <source>
        <dbReference type="SAM" id="MobiDB-lite"/>
    </source>
</evidence>
<name>A0A2N5U5J7_9BASI</name>
<dbReference type="AlphaFoldDB" id="A0A2N5U5J7"/>
<feature type="compositionally biased region" description="Basic residues" evidence="1">
    <location>
        <begin position="54"/>
        <end position="66"/>
    </location>
</feature>
<feature type="compositionally biased region" description="Polar residues" evidence="1">
    <location>
        <begin position="24"/>
        <end position="38"/>
    </location>
</feature>
<protein>
    <submittedName>
        <fullName evidence="2">Uncharacterized protein</fullName>
    </submittedName>
</protein>
<evidence type="ECO:0000313" key="3">
    <source>
        <dbReference type="Proteomes" id="UP000235392"/>
    </source>
</evidence>
<reference evidence="2 3" key="1">
    <citation type="submission" date="2017-11" db="EMBL/GenBank/DDBJ databases">
        <title>De novo assembly and phasing of dikaryotic genomes from two isolates of Puccinia coronata f. sp. avenae, the causal agent of oat crown rust.</title>
        <authorList>
            <person name="Miller M.E."/>
            <person name="Zhang Y."/>
            <person name="Omidvar V."/>
            <person name="Sperschneider J."/>
            <person name="Schwessinger B."/>
            <person name="Raley C."/>
            <person name="Palmer J.M."/>
            <person name="Garnica D."/>
            <person name="Upadhyaya N."/>
            <person name="Rathjen J."/>
            <person name="Taylor J.M."/>
            <person name="Park R.F."/>
            <person name="Dodds P.N."/>
            <person name="Hirsch C.D."/>
            <person name="Kianian S.F."/>
            <person name="Figueroa M."/>
        </authorList>
    </citation>
    <scope>NUCLEOTIDE SEQUENCE [LARGE SCALE GENOMIC DNA]</scope>
    <source>
        <strain evidence="2">12SD80</strain>
    </source>
</reference>
<evidence type="ECO:0000313" key="2">
    <source>
        <dbReference type="EMBL" id="PLW33002.1"/>
    </source>
</evidence>
<accession>A0A2N5U5J7</accession>
<feature type="region of interest" description="Disordered" evidence="1">
    <location>
        <begin position="1"/>
        <end position="111"/>
    </location>
</feature>
<sequence length="181" mass="20434">MAERRRCQVSASPASNRPPSRQSTRAITPARSTPNFIQPNEDGRKSVTQTPKSATKRRSKASKRKQRDVESDVDGGSEHPNTVIDVQQDSENENSKVKNVRKRQKKRDDILDLDDVGAYFHEPTFADGQALRCYKNVDGAGTAISRHQEHVLTCTSIKMETKTEDHVHHEQRQSKAAQSYH</sequence>
<organism evidence="2 3">
    <name type="scientific">Puccinia coronata f. sp. avenae</name>
    <dbReference type="NCBI Taxonomy" id="200324"/>
    <lineage>
        <taxon>Eukaryota</taxon>
        <taxon>Fungi</taxon>
        <taxon>Dikarya</taxon>
        <taxon>Basidiomycota</taxon>
        <taxon>Pucciniomycotina</taxon>
        <taxon>Pucciniomycetes</taxon>
        <taxon>Pucciniales</taxon>
        <taxon>Pucciniaceae</taxon>
        <taxon>Puccinia</taxon>
    </lineage>
</organism>
<gene>
    <name evidence="2" type="ORF">PCASD_14899</name>
</gene>
<dbReference type="Proteomes" id="UP000235392">
    <property type="component" value="Unassembled WGS sequence"/>
</dbReference>
<proteinExistence type="predicted"/>
<dbReference type="EMBL" id="PGCI01000230">
    <property type="protein sequence ID" value="PLW33002.1"/>
    <property type="molecule type" value="Genomic_DNA"/>
</dbReference>